<accession>A0A1I6DHA1</accession>
<proteinExistence type="predicted"/>
<dbReference type="STRING" id="871652.SAMN04515673_103237"/>
<dbReference type="InterPro" id="IPR008767">
    <property type="entry name" value="Phage_SPP1_head-tail_adaptor"/>
</dbReference>
<dbReference type="Gene3D" id="2.40.10.270">
    <property type="entry name" value="Bacteriophage SPP1 head-tail adaptor protein"/>
    <property type="match status" value="1"/>
</dbReference>
<reference evidence="1 2" key="1">
    <citation type="submission" date="2016-10" db="EMBL/GenBank/DDBJ databases">
        <authorList>
            <person name="de Groot N.N."/>
        </authorList>
    </citation>
    <scope>NUCLEOTIDE SEQUENCE [LARGE SCALE GENOMIC DNA]</scope>
    <source>
        <strain evidence="2">KMM 9023,NRIC 0796,JCM 17311,KCTC 23692</strain>
    </source>
</reference>
<dbReference type="RefSeq" id="WP_092078183.1">
    <property type="nucleotide sequence ID" value="NZ_FOYI01000003.1"/>
</dbReference>
<evidence type="ECO:0000313" key="2">
    <source>
        <dbReference type="Proteomes" id="UP000199302"/>
    </source>
</evidence>
<keyword evidence="2" id="KW-1185">Reference proteome</keyword>
<sequence>MSAADPIRLNRPLILETLERVEDGAGGYSESWTTLGTLWAEVRARSGRESAGAAAPLSTVPYIITVRAAPFDAPSRPRAGQRFRSGSRLFPILAVAEDDPGERYLTCFTQEEIVA</sequence>
<name>A0A1I6DHA1_9RHOB</name>
<organism evidence="1 2">
    <name type="scientific">Poseidonocella sedimentorum</name>
    <dbReference type="NCBI Taxonomy" id="871652"/>
    <lineage>
        <taxon>Bacteria</taxon>
        <taxon>Pseudomonadati</taxon>
        <taxon>Pseudomonadota</taxon>
        <taxon>Alphaproteobacteria</taxon>
        <taxon>Rhodobacterales</taxon>
        <taxon>Roseobacteraceae</taxon>
        <taxon>Poseidonocella</taxon>
    </lineage>
</organism>
<dbReference type="InterPro" id="IPR038666">
    <property type="entry name" value="SSP1_head-tail_sf"/>
</dbReference>
<protein>
    <submittedName>
        <fullName evidence="1">Head-tail adaptor</fullName>
    </submittedName>
</protein>
<dbReference type="Proteomes" id="UP000199302">
    <property type="component" value="Unassembled WGS sequence"/>
</dbReference>
<dbReference type="AlphaFoldDB" id="A0A1I6DHA1"/>
<evidence type="ECO:0000313" key="1">
    <source>
        <dbReference type="EMBL" id="SFR04761.1"/>
    </source>
</evidence>
<dbReference type="Pfam" id="PF05521">
    <property type="entry name" value="Phage_HCP"/>
    <property type="match status" value="1"/>
</dbReference>
<dbReference type="EMBL" id="FOYI01000003">
    <property type="protein sequence ID" value="SFR04761.1"/>
    <property type="molecule type" value="Genomic_DNA"/>
</dbReference>
<dbReference type="OrthoDB" id="7570189at2"/>
<gene>
    <name evidence="1" type="ORF">SAMN04515673_103237</name>
</gene>